<evidence type="ECO:0000313" key="3">
    <source>
        <dbReference type="Proteomes" id="UP000322634"/>
    </source>
</evidence>
<gene>
    <name evidence="2" type="ORF">FXF65_06610</name>
</gene>
<dbReference type="RefSeq" id="WP_148348793.1">
    <property type="nucleotide sequence ID" value="NZ_JBHSBF010000003.1"/>
</dbReference>
<feature type="chain" id="PRO_5022960095" description="Secreted protein" evidence="1">
    <location>
        <begin position="28"/>
        <end position="124"/>
    </location>
</feature>
<organism evidence="2 3">
    <name type="scientific">Actinomadura syzygii</name>
    <dbReference type="NCBI Taxonomy" id="1427538"/>
    <lineage>
        <taxon>Bacteria</taxon>
        <taxon>Bacillati</taxon>
        <taxon>Actinomycetota</taxon>
        <taxon>Actinomycetes</taxon>
        <taxon>Streptosporangiales</taxon>
        <taxon>Thermomonosporaceae</taxon>
        <taxon>Actinomadura</taxon>
    </lineage>
</organism>
<evidence type="ECO:0000313" key="2">
    <source>
        <dbReference type="EMBL" id="TYC17651.1"/>
    </source>
</evidence>
<sequence>MKKYGKVLSVGAVAAAVLLGSSTAAYAGRDMKSTIEGSYTEFHSNGDKFYNCDTDYDLFTAYVDYSYIRKDGSVQKGKHYNPGGRGECATFDHDFGEGRPVQFRSCVDVPIGIDPCDRWREGIA</sequence>
<dbReference type="EMBL" id="VSFF01000002">
    <property type="protein sequence ID" value="TYC17651.1"/>
    <property type="molecule type" value="Genomic_DNA"/>
</dbReference>
<dbReference type="AlphaFoldDB" id="A0A5D0UGM0"/>
<evidence type="ECO:0008006" key="4">
    <source>
        <dbReference type="Google" id="ProtNLM"/>
    </source>
</evidence>
<proteinExistence type="predicted"/>
<dbReference type="Proteomes" id="UP000322634">
    <property type="component" value="Unassembled WGS sequence"/>
</dbReference>
<comment type="caution">
    <text evidence="2">The sequence shown here is derived from an EMBL/GenBank/DDBJ whole genome shotgun (WGS) entry which is preliminary data.</text>
</comment>
<keyword evidence="1" id="KW-0732">Signal</keyword>
<protein>
    <recommendedName>
        <fullName evidence="4">Secreted protein</fullName>
    </recommendedName>
</protein>
<accession>A0A5D0UGM0</accession>
<feature type="signal peptide" evidence="1">
    <location>
        <begin position="1"/>
        <end position="27"/>
    </location>
</feature>
<evidence type="ECO:0000256" key="1">
    <source>
        <dbReference type="SAM" id="SignalP"/>
    </source>
</evidence>
<reference evidence="2 3" key="1">
    <citation type="submission" date="2019-08" db="EMBL/GenBank/DDBJ databases">
        <title>Actinomadura sp. nov. CYP1-5 isolated from mountain soil.</title>
        <authorList>
            <person name="Songsumanus A."/>
            <person name="Kuncharoen N."/>
            <person name="Kudo T."/>
            <person name="Yuki M."/>
            <person name="Igarashi Y."/>
            <person name="Tanasupawat S."/>
        </authorList>
    </citation>
    <scope>NUCLEOTIDE SEQUENCE [LARGE SCALE GENOMIC DNA]</scope>
    <source>
        <strain evidence="2 3">GKU157</strain>
    </source>
</reference>
<dbReference type="OrthoDB" id="3296965at2"/>
<name>A0A5D0UGM0_9ACTN</name>
<keyword evidence="3" id="KW-1185">Reference proteome</keyword>